<dbReference type="Gene3D" id="1.25.40.20">
    <property type="entry name" value="Ankyrin repeat-containing domain"/>
    <property type="match status" value="2"/>
</dbReference>
<dbReference type="Pfam" id="PF13857">
    <property type="entry name" value="Ank_5"/>
    <property type="match status" value="1"/>
</dbReference>
<dbReference type="PANTHER" id="PTHR24133:SF40">
    <property type="entry name" value="ANKYRIN REPEAT DOMAIN 44"/>
    <property type="match status" value="1"/>
</dbReference>
<dbReference type="PROSITE" id="PS50297">
    <property type="entry name" value="ANK_REP_REGION"/>
    <property type="match status" value="1"/>
</dbReference>
<comment type="caution">
    <text evidence="3">The sequence shown here is derived from an EMBL/GenBank/DDBJ whole genome shotgun (WGS) entry which is preliminary data.</text>
</comment>
<dbReference type="InterPro" id="IPR036770">
    <property type="entry name" value="Ankyrin_rpt-contain_sf"/>
</dbReference>
<name>A0A8H3G8T6_9LECA</name>
<evidence type="ECO:0000313" key="3">
    <source>
        <dbReference type="EMBL" id="CAF9935061.1"/>
    </source>
</evidence>
<gene>
    <name evidence="3" type="ORF">IMSHALPRED_010084</name>
</gene>
<accession>A0A8H3G8T6</accession>
<feature type="repeat" description="ANK" evidence="1">
    <location>
        <begin position="251"/>
        <end position="280"/>
    </location>
</feature>
<proteinExistence type="predicted"/>
<dbReference type="AlphaFoldDB" id="A0A8H3G8T6"/>
<keyword evidence="4" id="KW-1185">Reference proteome</keyword>
<feature type="compositionally biased region" description="Basic and acidic residues" evidence="2">
    <location>
        <begin position="310"/>
        <end position="323"/>
    </location>
</feature>
<dbReference type="EMBL" id="CAJPDT010000081">
    <property type="protein sequence ID" value="CAF9935061.1"/>
    <property type="molecule type" value="Genomic_DNA"/>
</dbReference>
<keyword evidence="1" id="KW-0040">ANK repeat</keyword>
<dbReference type="SMART" id="SM00248">
    <property type="entry name" value="ANK"/>
    <property type="match status" value="5"/>
</dbReference>
<dbReference type="PROSITE" id="PS50088">
    <property type="entry name" value="ANK_REPEAT"/>
    <property type="match status" value="1"/>
</dbReference>
<feature type="region of interest" description="Disordered" evidence="2">
    <location>
        <begin position="303"/>
        <end position="323"/>
    </location>
</feature>
<dbReference type="Proteomes" id="UP000664534">
    <property type="component" value="Unassembled WGS sequence"/>
</dbReference>
<evidence type="ECO:0000256" key="2">
    <source>
        <dbReference type="SAM" id="MobiDB-lite"/>
    </source>
</evidence>
<dbReference type="InterPro" id="IPR002110">
    <property type="entry name" value="Ankyrin_rpt"/>
</dbReference>
<sequence>MARTASETWFPLDDKTIEDQPYPKSDFDFTFDNADSDYVFDFGFNPDEIDDSSPAPVPEVEALRVACASGNLESVQNVFKTQWLDLPANERIEKNVFGASGLCEAIKRDDAIIASYLLCNVVSMDQYHFAKATQHKSYSFLQLYVDRAIEDEKLVQRFLSHGADPNAVCGLGITPLSTAVRDAPFFIIKLLFDHGESIEHGQLLHFATSRTSTDRLQVLHYILDKGAPINDVMFQKCLESYEQQKYFGLGTSLHSASENGALDLVKVLLAKGADPLILDSRGQRAVDVAEGFGFSAVPAHLRPLSTLPSEPRHDRTEGRRVGDRDGRRFRTNEWCKAIEVSSRRYHSPDWDRDLVVRKA</sequence>
<organism evidence="3 4">
    <name type="scientific">Imshaugia aleurites</name>
    <dbReference type="NCBI Taxonomy" id="172621"/>
    <lineage>
        <taxon>Eukaryota</taxon>
        <taxon>Fungi</taxon>
        <taxon>Dikarya</taxon>
        <taxon>Ascomycota</taxon>
        <taxon>Pezizomycotina</taxon>
        <taxon>Lecanoromycetes</taxon>
        <taxon>OSLEUM clade</taxon>
        <taxon>Lecanoromycetidae</taxon>
        <taxon>Lecanorales</taxon>
        <taxon>Lecanorineae</taxon>
        <taxon>Parmeliaceae</taxon>
        <taxon>Imshaugia</taxon>
    </lineage>
</organism>
<reference evidence="3" key="1">
    <citation type="submission" date="2021-03" db="EMBL/GenBank/DDBJ databases">
        <authorList>
            <person name="Tagirdzhanova G."/>
        </authorList>
    </citation>
    <scope>NUCLEOTIDE SEQUENCE</scope>
</reference>
<evidence type="ECO:0000256" key="1">
    <source>
        <dbReference type="PROSITE-ProRule" id="PRU00023"/>
    </source>
</evidence>
<dbReference type="OrthoDB" id="426293at2759"/>
<protein>
    <submittedName>
        <fullName evidence="3">Uncharacterized protein</fullName>
    </submittedName>
</protein>
<evidence type="ECO:0000313" key="4">
    <source>
        <dbReference type="Proteomes" id="UP000664534"/>
    </source>
</evidence>
<dbReference type="InterPro" id="IPR052391">
    <property type="entry name" value="E3_Ligase-Neurotoxin"/>
</dbReference>
<dbReference type="SUPFAM" id="SSF48403">
    <property type="entry name" value="Ankyrin repeat"/>
    <property type="match status" value="1"/>
</dbReference>
<dbReference type="PANTHER" id="PTHR24133">
    <property type="entry name" value="ANKYRIN DOMAIN-CONTAINING"/>
    <property type="match status" value="1"/>
</dbReference>